<comment type="caution">
    <text evidence="2">The sequence shown here is derived from an EMBL/GenBank/DDBJ whole genome shotgun (WGS) entry which is preliminary data.</text>
</comment>
<organism evidence="2 3">
    <name type="scientific">Symbiobacterium terraclitae</name>
    <dbReference type="NCBI Taxonomy" id="557451"/>
    <lineage>
        <taxon>Bacteria</taxon>
        <taxon>Bacillati</taxon>
        <taxon>Bacillota</taxon>
        <taxon>Clostridia</taxon>
        <taxon>Eubacteriales</taxon>
        <taxon>Symbiobacteriaceae</taxon>
        <taxon>Symbiobacterium</taxon>
    </lineage>
</organism>
<keyword evidence="1" id="KW-0812">Transmembrane</keyword>
<sequence>MGSRANWLAASVFFLAGCMMLGLPDLIRGHLYAAMFSRPSWQYPSPTVEKIVPDYLRYIGIVAFGMAAAAIVLPLFRRPRDGRSQTPAD</sequence>
<accession>A0ABS4JQ50</accession>
<keyword evidence="3" id="KW-1185">Reference proteome</keyword>
<dbReference type="RefSeq" id="WP_374712798.1">
    <property type="nucleotide sequence ID" value="NZ_JBHGXZ010000116.1"/>
</dbReference>
<gene>
    <name evidence="2" type="ORF">J2Z79_001035</name>
</gene>
<dbReference type="PROSITE" id="PS51257">
    <property type="entry name" value="PROKAR_LIPOPROTEIN"/>
    <property type="match status" value="1"/>
</dbReference>
<evidence type="ECO:0000313" key="2">
    <source>
        <dbReference type="EMBL" id="MBP2017650.1"/>
    </source>
</evidence>
<dbReference type="EMBL" id="JAGGLG010000006">
    <property type="protein sequence ID" value="MBP2017650.1"/>
    <property type="molecule type" value="Genomic_DNA"/>
</dbReference>
<feature type="transmembrane region" description="Helical" evidence="1">
    <location>
        <begin position="55"/>
        <end position="76"/>
    </location>
</feature>
<evidence type="ECO:0000313" key="3">
    <source>
        <dbReference type="Proteomes" id="UP001519289"/>
    </source>
</evidence>
<keyword evidence="1" id="KW-0472">Membrane</keyword>
<name>A0ABS4JQ50_9FIRM</name>
<proteinExistence type="predicted"/>
<evidence type="ECO:0000256" key="1">
    <source>
        <dbReference type="SAM" id="Phobius"/>
    </source>
</evidence>
<dbReference type="Proteomes" id="UP001519289">
    <property type="component" value="Unassembled WGS sequence"/>
</dbReference>
<keyword evidence="1" id="KW-1133">Transmembrane helix</keyword>
<protein>
    <submittedName>
        <fullName evidence="2">Sodium:solute symporter family permease YidK</fullName>
    </submittedName>
</protein>
<reference evidence="2 3" key="1">
    <citation type="submission" date="2021-03" db="EMBL/GenBank/DDBJ databases">
        <title>Genomic Encyclopedia of Type Strains, Phase IV (KMG-IV): sequencing the most valuable type-strain genomes for metagenomic binning, comparative biology and taxonomic classification.</title>
        <authorList>
            <person name="Goeker M."/>
        </authorList>
    </citation>
    <scope>NUCLEOTIDE SEQUENCE [LARGE SCALE GENOMIC DNA]</scope>
    <source>
        <strain evidence="2 3">DSM 27138</strain>
    </source>
</reference>